<sequence>MSQYCGSTNIGSSTDGETTDRGARQLMHYCPLATTETQFISLLPIRKCNN</sequence>
<proteinExistence type="predicted"/>
<dbReference type="EMBL" id="AKRT01000352">
    <property type="protein sequence ID" value="EIR16570.1"/>
    <property type="molecule type" value="Genomic_DNA"/>
</dbReference>
<gene>
    <name evidence="1" type="ORF">YPPY08_3080</name>
</gene>
<evidence type="ECO:0000313" key="2">
    <source>
        <dbReference type="Proteomes" id="UP000003231"/>
    </source>
</evidence>
<dbReference type="AlphaFoldDB" id="A0AB72ZH70"/>
<dbReference type="Proteomes" id="UP000003231">
    <property type="component" value="Unassembled WGS sequence"/>
</dbReference>
<protein>
    <recommendedName>
        <fullName evidence="3">Transposase</fullName>
    </recommendedName>
</protein>
<evidence type="ECO:0008006" key="3">
    <source>
        <dbReference type="Google" id="ProtNLM"/>
    </source>
</evidence>
<comment type="caution">
    <text evidence="1">The sequence shown here is derived from an EMBL/GenBank/DDBJ whole genome shotgun (WGS) entry which is preliminary data.</text>
</comment>
<evidence type="ECO:0000313" key="1">
    <source>
        <dbReference type="EMBL" id="EIR16570.1"/>
    </source>
</evidence>
<reference evidence="1 2" key="1">
    <citation type="submission" date="2012-05" db="EMBL/GenBank/DDBJ databases">
        <title>Genome sequence of Yersinia Pestis PY-08.</title>
        <authorList>
            <person name="Santana-Cruz I."/>
            <person name="Sengamalay N."/>
            <person name="McCracken C."/>
            <person name="Daugherty S.C."/>
            <person name="Maroo A."/>
            <person name="Vara P.G."/>
            <person name="Tallon L.J."/>
            <person name="Sadzewicz L."/>
            <person name="Vinetz J.M."/>
            <person name="Cespedes Zambrano M.J."/>
            <person name="Fraser-Liggett C.M."/>
            <person name="Tettelin H."/>
        </authorList>
    </citation>
    <scope>NUCLEOTIDE SEQUENCE [LARGE SCALE GENOMIC DNA]</scope>
    <source>
        <strain evidence="1 2">PY-08</strain>
    </source>
</reference>
<accession>A0AB72ZH70</accession>
<name>A0AB72ZH70_YERPE</name>
<organism evidence="1 2">
    <name type="scientific">Yersinia pestis PY-08</name>
    <dbReference type="NCBI Taxonomy" id="992134"/>
    <lineage>
        <taxon>Bacteria</taxon>
        <taxon>Pseudomonadati</taxon>
        <taxon>Pseudomonadota</taxon>
        <taxon>Gammaproteobacteria</taxon>
        <taxon>Enterobacterales</taxon>
        <taxon>Yersiniaceae</taxon>
        <taxon>Yersinia</taxon>
    </lineage>
</organism>